<evidence type="ECO:0000259" key="17">
    <source>
        <dbReference type="Pfam" id="PF00593"/>
    </source>
</evidence>
<keyword evidence="9" id="KW-0406">Ion transport</keyword>
<dbReference type="Gene3D" id="2.170.130.10">
    <property type="entry name" value="TonB-dependent receptor, plug domain"/>
    <property type="match status" value="1"/>
</dbReference>
<evidence type="ECO:0000256" key="6">
    <source>
        <dbReference type="ARBA" id="ARBA00022692"/>
    </source>
</evidence>
<dbReference type="FunFam" id="2.170.130.10:FF:000010">
    <property type="entry name" value="Ferripyoverdine receptor"/>
    <property type="match status" value="1"/>
</dbReference>
<dbReference type="RefSeq" id="WP_229668280.1">
    <property type="nucleotide sequence ID" value="NZ_BMLU01000010.1"/>
</dbReference>
<comment type="subcellular location">
    <subcellularLocation>
        <location evidence="1 14">Cell outer membrane</location>
        <topology evidence="1 14">Multi-pass membrane protein</topology>
    </subcellularLocation>
</comment>
<dbReference type="PROSITE" id="PS51257">
    <property type="entry name" value="PROKAR_LIPOPROTEIN"/>
    <property type="match status" value="1"/>
</dbReference>
<evidence type="ECO:0000256" key="15">
    <source>
        <dbReference type="RuleBase" id="RU003357"/>
    </source>
</evidence>
<dbReference type="InterPro" id="IPR039426">
    <property type="entry name" value="TonB-dep_rcpt-like"/>
</dbReference>
<evidence type="ECO:0000256" key="3">
    <source>
        <dbReference type="ARBA" id="ARBA00022448"/>
    </source>
</evidence>
<evidence type="ECO:0000259" key="18">
    <source>
        <dbReference type="Pfam" id="PF07715"/>
    </source>
</evidence>
<dbReference type="PROSITE" id="PS52016">
    <property type="entry name" value="TONB_DEPENDENT_REC_3"/>
    <property type="match status" value="1"/>
</dbReference>
<evidence type="ECO:0000256" key="14">
    <source>
        <dbReference type="PROSITE-ProRule" id="PRU01360"/>
    </source>
</evidence>
<evidence type="ECO:0000256" key="1">
    <source>
        <dbReference type="ARBA" id="ARBA00004571"/>
    </source>
</evidence>
<evidence type="ECO:0000256" key="16">
    <source>
        <dbReference type="SAM" id="SignalP"/>
    </source>
</evidence>
<dbReference type="CDD" id="cd01347">
    <property type="entry name" value="ligand_gated_channel"/>
    <property type="match status" value="1"/>
</dbReference>
<reference evidence="19 20" key="1">
    <citation type="submission" date="2019-03" db="EMBL/GenBank/DDBJ databases">
        <title>Genomic Encyclopedia of Type Strains, Phase IV (KMG-IV): sequencing the most valuable type-strain genomes for metagenomic binning, comparative biology and taxonomic classification.</title>
        <authorList>
            <person name="Goeker M."/>
        </authorList>
    </citation>
    <scope>NUCLEOTIDE SEQUENCE [LARGE SCALE GENOMIC DNA]</scope>
    <source>
        <strain evidence="19 20">DSM 25059</strain>
    </source>
</reference>
<keyword evidence="20" id="KW-1185">Reference proteome</keyword>
<dbReference type="AlphaFoldDB" id="A0A4R6FHK6"/>
<dbReference type="InterPro" id="IPR037066">
    <property type="entry name" value="Plug_dom_sf"/>
</dbReference>
<dbReference type="EMBL" id="SNWD01000010">
    <property type="protein sequence ID" value="TDN80280.1"/>
    <property type="molecule type" value="Genomic_DNA"/>
</dbReference>
<gene>
    <name evidence="19" type="ORF">EV664_11073</name>
</gene>
<evidence type="ECO:0000256" key="9">
    <source>
        <dbReference type="ARBA" id="ARBA00023065"/>
    </source>
</evidence>
<keyword evidence="11 14" id="KW-0472">Membrane</keyword>
<keyword evidence="5" id="KW-0410">Iron transport</keyword>
<comment type="caution">
    <text evidence="19">The sequence shown here is derived from an EMBL/GenBank/DDBJ whole genome shotgun (WGS) entry which is preliminary data.</text>
</comment>
<evidence type="ECO:0000256" key="8">
    <source>
        <dbReference type="ARBA" id="ARBA00023004"/>
    </source>
</evidence>
<feature type="signal peptide" evidence="16">
    <location>
        <begin position="1"/>
        <end position="21"/>
    </location>
</feature>
<dbReference type="GO" id="GO:0009279">
    <property type="term" value="C:cell outer membrane"/>
    <property type="evidence" value="ECO:0007669"/>
    <property type="project" value="UniProtKB-SubCell"/>
</dbReference>
<dbReference type="GO" id="GO:0015891">
    <property type="term" value="P:siderophore transport"/>
    <property type="evidence" value="ECO:0007669"/>
    <property type="project" value="InterPro"/>
</dbReference>
<sequence length="741" mass="80653">MKVATFALLASTALGCAPAFAGDIAAPIVEAATKGADIATGGDDQRRDIVVTGERTEGDDSYTVGDQSTATRMPLSLRETPQSVSVVTRSQIEDFQLNDINALLATVPGVVVQAQETDRIYYSARGYDIQTFQIDGVGLPFAFGIQTGSIDTAIYDHIEVVRGAPGLLSPTGNPSAVVNFIRKRPTRDLQASASAQYGSYDHLRLDGDVSVPVTKDGSIRARAVGAYLDEDSYLDRYGLKRWIGYGIVEADLGPDTVVSAGYGHQKHKSRGATWGGLPLFYTDGTQIEYDRSANSAPEWSHWGVTDRQIFGDITHHLSSDWLIKVSAVRRAITEEDALFYVYQNPVRGAPGGIDASDPDSIKGIVTYPGAFQAETRNLTLDAYVTGKVSLFGRQHDVTFGVNRAAQHYIQGSAYDFAAIGQPISIEDMLAGTFPYPNFPTEYDYTTTSLSQETHSRRESAYGLARLNLSDPWKLMLGGSVTHAMQEGYAYGPRADYDHTRFLPFIGTTYDLTPNVSFYASYATIFNPQSQIKQGGGILDPIEGDNIEGGLKGEWYEGRLNASVAFFQARQNNTAEALPFDPTIGQTVYRGVDSKSQGIEVELGGELLPGLQATGGFTMMRIIGDEHQDARTFVPRRTANLNLSWTPVGFDRLKLGAAMRYQSKIYLEPEDTVSDTTGEQVRINQGGYALVDLFAGYKLTDQVRLSVNLRNVTNAKYLTALNASQSHYGAPRTVLGTISVGF</sequence>
<dbReference type="GO" id="GO:0015344">
    <property type="term" value="F:siderophore uptake transmembrane transporter activity"/>
    <property type="evidence" value="ECO:0007669"/>
    <property type="project" value="TreeGrafter"/>
</dbReference>
<dbReference type="InterPro" id="IPR010105">
    <property type="entry name" value="TonB_sidphr_rcpt"/>
</dbReference>
<evidence type="ECO:0000256" key="11">
    <source>
        <dbReference type="ARBA" id="ARBA00023136"/>
    </source>
</evidence>
<evidence type="ECO:0000256" key="7">
    <source>
        <dbReference type="ARBA" id="ARBA00022729"/>
    </source>
</evidence>
<dbReference type="GO" id="GO:0038023">
    <property type="term" value="F:signaling receptor activity"/>
    <property type="evidence" value="ECO:0007669"/>
    <property type="project" value="InterPro"/>
</dbReference>
<dbReference type="PANTHER" id="PTHR32552">
    <property type="entry name" value="FERRICHROME IRON RECEPTOR-RELATED"/>
    <property type="match status" value="1"/>
</dbReference>
<dbReference type="Pfam" id="PF07715">
    <property type="entry name" value="Plug"/>
    <property type="match status" value="1"/>
</dbReference>
<dbReference type="InterPro" id="IPR000531">
    <property type="entry name" value="Beta-barrel_TonB"/>
</dbReference>
<accession>A0A4R6FHK6</accession>
<organism evidence="19 20">
    <name type="scientific">Stakelama pacifica</name>
    <dbReference type="NCBI Taxonomy" id="517720"/>
    <lineage>
        <taxon>Bacteria</taxon>
        <taxon>Pseudomonadati</taxon>
        <taxon>Pseudomonadota</taxon>
        <taxon>Alphaproteobacteria</taxon>
        <taxon>Sphingomonadales</taxon>
        <taxon>Sphingomonadaceae</taxon>
        <taxon>Stakelama</taxon>
    </lineage>
</organism>
<keyword evidence="10 15" id="KW-0798">TonB box</keyword>
<feature type="domain" description="TonB-dependent receptor-like beta-barrel" evidence="17">
    <location>
        <begin position="275"/>
        <end position="711"/>
    </location>
</feature>
<dbReference type="InterPro" id="IPR036942">
    <property type="entry name" value="Beta-barrel_TonB_sf"/>
</dbReference>
<evidence type="ECO:0000313" key="19">
    <source>
        <dbReference type="EMBL" id="TDN80280.1"/>
    </source>
</evidence>
<evidence type="ECO:0000256" key="12">
    <source>
        <dbReference type="ARBA" id="ARBA00023170"/>
    </source>
</evidence>
<keyword evidence="4 14" id="KW-1134">Transmembrane beta strand</keyword>
<evidence type="ECO:0000313" key="20">
    <source>
        <dbReference type="Proteomes" id="UP000295493"/>
    </source>
</evidence>
<evidence type="ECO:0000256" key="13">
    <source>
        <dbReference type="ARBA" id="ARBA00023237"/>
    </source>
</evidence>
<keyword evidence="3 14" id="KW-0813">Transport</keyword>
<evidence type="ECO:0000256" key="4">
    <source>
        <dbReference type="ARBA" id="ARBA00022452"/>
    </source>
</evidence>
<dbReference type="Proteomes" id="UP000295493">
    <property type="component" value="Unassembled WGS sequence"/>
</dbReference>
<keyword evidence="13 14" id="KW-0998">Cell outer membrane</keyword>
<keyword evidence="12 19" id="KW-0675">Receptor</keyword>
<dbReference type="NCBIfam" id="TIGR01783">
    <property type="entry name" value="TonB-siderophor"/>
    <property type="match status" value="1"/>
</dbReference>
<dbReference type="Pfam" id="PF00593">
    <property type="entry name" value="TonB_dep_Rec_b-barrel"/>
    <property type="match status" value="1"/>
</dbReference>
<protein>
    <submittedName>
        <fullName evidence="19">Outer membrane receptor for ferric coprogen and ferric-rhodotorulic acid</fullName>
    </submittedName>
</protein>
<dbReference type="SUPFAM" id="SSF56935">
    <property type="entry name" value="Porins"/>
    <property type="match status" value="1"/>
</dbReference>
<comment type="similarity">
    <text evidence="2 14 15">Belongs to the TonB-dependent receptor family.</text>
</comment>
<dbReference type="PANTHER" id="PTHR32552:SF74">
    <property type="entry name" value="HYDROXAMATE SIDEROPHORE RECEPTOR FHUE"/>
    <property type="match status" value="1"/>
</dbReference>
<evidence type="ECO:0000256" key="10">
    <source>
        <dbReference type="ARBA" id="ARBA00023077"/>
    </source>
</evidence>
<proteinExistence type="inferred from homology"/>
<dbReference type="InterPro" id="IPR012910">
    <property type="entry name" value="Plug_dom"/>
</dbReference>
<keyword evidence="7 16" id="KW-0732">Signal</keyword>
<evidence type="ECO:0000256" key="5">
    <source>
        <dbReference type="ARBA" id="ARBA00022496"/>
    </source>
</evidence>
<feature type="domain" description="TonB-dependent receptor plug" evidence="18">
    <location>
        <begin position="77"/>
        <end position="177"/>
    </location>
</feature>
<feature type="chain" id="PRO_5020667869" evidence="16">
    <location>
        <begin position="22"/>
        <end position="741"/>
    </location>
</feature>
<keyword evidence="8" id="KW-0408">Iron</keyword>
<keyword evidence="6 14" id="KW-0812">Transmembrane</keyword>
<dbReference type="Gene3D" id="2.40.170.20">
    <property type="entry name" value="TonB-dependent receptor, beta-barrel domain"/>
    <property type="match status" value="1"/>
</dbReference>
<evidence type="ECO:0000256" key="2">
    <source>
        <dbReference type="ARBA" id="ARBA00009810"/>
    </source>
</evidence>
<name>A0A4R6FHK6_9SPHN</name>